<dbReference type="PANTHER" id="PTHR38436">
    <property type="entry name" value="POLYKETIDE CYCLASE SNOAL-LIKE DOMAIN"/>
    <property type="match status" value="1"/>
</dbReference>
<dbReference type="InterPro" id="IPR032710">
    <property type="entry name" value="NTF2-like_dom_sf"/>
</dbReference>
<dbReference type="Proteomes" id="UP001403385">
    <property type="component" value="Unassembled WGS sequence"/>
</dbReference>
<name>A0AAW9S3F8_9BACT</name>
<proteinExistence type="predicted"/>
<keyword evidence="2" id="KW-1185">Reference proteome</keyword>
<dbReference type="EMBL" id="JBDKWZ010000001">
    <property type="protein sequence ID" value="MEN7546275.1"/>
    <property type="molecule type" value="Genomic_DNA"/>
</dbReference>
<gene>
    <name evidence="1" type="ORF">AAG747_00055</name>
</gene>
<reference evidence="1 2" key="1">
    <citation type="submission" date="2024-04" db="EMBL/GenBank/DDBJ databases">
        <title>Novel genus in family Flammeovirgaceae.</title>
        <authorList>
            <person name="Nguyen T.H."/>
            <person name="Vuong T.Q."/>
            <person name="Le H."/>
            <person name="Kim S.-G."/>
        </authorList>
    </citation>
    <scope>NUCLEOTIDE SEQUENCE [LARGE SCALE GENOMIC DNA]</scope>
    <source>
        <strain evidence="1 2">JCM 23209</strain>
    </source>
</reference>
<dbReference type="InterPro" id="IPR009959">
    <property type="entry name" value="Cyclase_SnoaL-like"/>
</dbReference>
<evidence type="ECO:0000313" key="1">
    <source>
        <dbReference type="EMBL" id="MEN7546275.1"/>
    </source>
</evidence>
<dbReference type="RefSeq" id="WP_346819063.1">
    <property type="nucleotide sequence ID" value="NZ_JBDKWZ010000001.1"/>
</dbReference>
<organism evidence="1 2">
    <name type="scientific">Rapidithrix thailandica</name>
    <dbReference type="NCBI Taxonomy" id="413964"/>
    <lineage>
        <taxon>Bacteria</taxon>
        <taxon>Pseudomonadati</taxon>
        <taxon>Bacteroidota</taxon>
        <taxon>Cytophagia</taxon>
        <taxon>Cytophagales</taxon>
        <taxon>Flammeovirgaceae</taxon>
        <taxon>Rapidithrix</taxon>
    </lineage>
</organism>
<dbReference type="Gene3D" id="3.10.450.50">
    <property type="match status" value="1"/>
</dbReference>
<dbReference type="SUPFAM" id="SSF54427">
    <property type="entry name" value="NTF2-like"/>
    <property type="match status" value="1"/>
</dbReference>
<dbReference type="AlphaFoldDB" id="A0AAW9S3F8"/>
<dbReference type="GO" id="GO:0030638">
    <property type="term" value="P:polyketide metabolic process"/>
    <property type="evidence" value="ECO:0007669"/>
    <property type="project" value="InterPro"/>
</dbReference>
<protein>
    <submittedName>
        <fullName evidence="1">Ester cyclase</fullName>
    </submittedName>
</protein>
<dbReference type="Pfam" id="PF07366">
    <property type="entry name" value="SnoaL"/>
    <property type="match status" value="1"/>
</dbReference>
<sequence>MENKHLETLRKAHQNFNQRDLDAVVQMLSPSVNFTDHGHHHEAHSREEFKSWMEIFIGMSSDVQLFDFSYIAGEGNWVTARFTAKGTNDGMFENVPPSQKRFEVDICEVWHFNKQGEAFEGHHYGDALGLLIQIGHLHEAAH</sequence>
<comment type="caution">
    <text evidence="1">The sequence shown here is derived from an EMBL/GenBank/DDBJ whole genome shotgun (WGS) entry which is preliminary data.</text>
</comment>
<dbReference type="PANTHER" id="PTHR38436:SF1">
    <property type="entry name" value="ESTER CYCLASE"/>
    <property type="match status" value="1"/>
</dbReference>
<evidence type="ECO:0000313" key="2">
    <source>
        <dbReference type="Proteomes" id="UP001403385"/>
    </source>
</evidence>
<accession>A0AAW9S3F8</accession>